<reference evidence="1" key="1">
    <citation type="submission" date="2018-05" db="EMBL/GenBank/DDBJ databases">
        <authorList>
            <person name="Lanie J.A."/>
            <person name="Ng W.-L."/>
            <person name="Kazmierczak K.M."/>
            <person name="Andrzejewski T.M."/>
            <person name="Davidsen T.M."/>
            <person name="Wayne K.J."/>
            <person name="Tettelin H."/>
            <person name="Glass J.I."/>
            <person name="Rusch D."/>
            <person name="Podicherti R."/>
            <person name="Tsui H.-C.T."/>
            <person name="Winkler M.E."/>
        </authorList>
    </citation>
    <scope>NUCLEOTIDE SEQUENCE</scope>
</reference>
<dbReference type="EMBL" id="UINC01000985">
    <property type="protein sequence ID" value="SUZ66502.1"/>
    <property type="molecule type" value="Genomic_DNA"/>
</dbReference>
<sequence>VAGFTKTTEQTFKQIQLNNQKTELVFRLDKWTKKAEQYISSSKFPGK</sequence>
<organism evidence="1">
    <name type="scientific">marine metagenome</name>
    <dbReference type="NCBI Taxonomy" id="408172"/>
    <lineage>
        <taxon>unclassified sequences</taxon>
        <taxon>metagenomes</taxon>
        <taxon>ecological metagenomes</taxon>
    </lineage>
</organism>
<dbReference type="AlphaFoldDB" id="A0A381PHP2"/>
<accession>A0A381PHP2</accession>
<proteinExistence type="predicted"/>
<evidence type="ECO:0000313" key="1">
    <source>
        <dbReference type="EMBL" id="SUZ66502.1"/>
    </source>
</evidence>
<protein>
    <submittedName>
        <fullName evidence="1">Uncharacterized protein</fullName>
    </submittedName>
</protein>
<gene>
    <name evidence="1" type="ORF">METZ01_LOCUS19356</name>
</gene>
<feature type="non-terminal residue" evidence="1">
    <location>
        <position position="1"/>
    </location>
</feature>
<name>A0A381PHP2_9ZZZZ</name>